<dbReference type="Gene3D" id="1.20.120.450">
    <property type="entry name" value="dinb family like domain"/>
    <property type="match status" value="1"/>
</dbReference>
<comment type="similarity">
    <text evidence="1">Belongs to the DinB family.</text>
</comment>
<dbReference type="Proteomes" id="UP000515808">
    <property type="component" value="Chromosome"/>
</dbReference>
<dbReference type="EMBL" id="CP060695">
    <property type="protein sequence ID" value="QNM86828.1"/>
    <property type="molecule type" value="Genomic_DNA"/>
</dbReference>
<dbReference type="InterPro" id="IPR034660">
    <property type="entry name" value="DinB/YfiT-like"/>
</dbReference>
<dbReference type="Pfam" id="PF05163">
    <property type="entry name" value="DinB"/>
    <property type="match status" value="1"/>
</dbReference>
<feature type="binding site" evidence="3">
    <location>
        <position position="127"/>
    </location>
    <ligand>
        <name>a divalent metal cation</name>
        <dbReference type="ChEBI" id="CHEBI:60240"/>
    </ligand>
</feature>
<dbReference type="SUPFAM" id="SSF109854">
    <property type="entry name" value="DinB/YfiT-like putative metalloenzymes"/>
    <property type="match status" value="1"/>
</dbReference>
<reference evidence="4 5" key="1">
    <citation type="submission" date="2020-08" db="EMBL/GenBank/DDBJ databases">
        <title>Polaribacter sp. L12M9 isolated from gut of the Korean scallop.</title>
        <authorList>
            <person name="Jeong Y.S."/>
        </authorList>
    </citation>
    <scope>NUCLEOTIDE SEQUENCE [LARGE SCALE GENOMIC DNA]</scope>
    <source>
        <strain evidence="4 5">L12M9</strain>
    </source>
</reference>
<evidence type="ECO:0000256" key="1">
    <source>
        <dbReference type="ARBA" id="ARBA00008635"/>
    </source>
</evidence>
<evidence type="ECO:0000313" key="4">
    <source>
        <dbReference type="EMBL" id="QNM86828.1"/>
    </source>
</evidence>
<accession>A0A7G9LDX9</accession>
<keyword evidence="5" id="KW-1185">Reference proteome</keyword>
<evidence type="ECO:0000256" key="3">
    <source>
        <dbReference type="PIRSR" id="PIRSR607837-1"/>
    </source>
</evidence>
<feature type="binding site" evidence="3">
    <location>
        <position position="42"/>
    </location>
    <ligand>
        <name>a divalent metal cation</name>
        <dbReference type="ChEBI" id="CHEBI:60240"/>
    </ligand>
</feature>
<dbReference type="KEGG" id="ppec:H9W90_06890"/>
<keyword evidence="2 3" id="KW-0479">Metal-binding</keyword>
<name>A0A7G9LDX9_9FLAO</name>
<organism evidence="4 5">
    <name type="scientific">Polaribacter pectinis</name>
    <dbReference type="NCBI Taxonomy" id="2738844"/>
    <lineage>
        <taxon>Bacteria</taxon>
        <taxon>Pseudomonadati</taxon>
        <taxon>Bacteroidota</taxon>
        <taxon>Flavobacteriia</taxon>
        <taxon>Flavobacteriales</taxon>
        <taxon>Flavobacteriaceae</taxon>
    </lineage>
</organism>
<dbReference type="GO" id="GO:0046872">
    <property type="term" value="F:metal ion binding"/>
    <property type="evidence" value="ECO:0007669"/>
    <property type="project" value="UniProtKB-KW"/>
</dbReference>
<protein>
    <submittedName>
        <fullName evidence="4">DinB family protein</fullName>
    </submittedName>
</protein>
<proteinExistence type="inferred from homology"/>
<dbReference type="InterPro" id="IPR007837">
    <property type="entry name" value="DinB"/>
</dbReference>
<evidence type="ECO:0000313" key="5">
    <source>
        <dbReference type="Proteomes" id="UP000515808"/>
    </source>
</evidence>
<dbReference type="AlphaFoldDB" id="A0A7G9LDX9"/>
<sequence length="163" mass="18450">MIKAIEENLLRGKKLLENISNEEYANTSVAPYHSSIGCHIRHILDVFSCIFKELENNVIDFSVRERNELAEIKTVVGIEYFNSIILKLKALKEEDFNKIIKVSDDLGSGKVTANYTLSAVLMQTQSHTIHHYASIGYLIYQLGIDLPDADFGFNPTTPKKVFN</sequence>
<dbReference type="RefSeq" id="WP_187483702.1">
    <property type="nucleotide sequence ID" value="NZ_CP060695.1"/>
</dbReference>
<evidence type="ECO:0000256" key="2">
    <source>
        <dbReference type="ARBA" id="ARBA00022723"/>
    </source>
</evidence>
<feature type="binding site" evidence="3">
    <location>
        <position position="131"/>
    </location>
    <ligand>
        <name>a divalent metal cation</name>
        <dbReference type="ChEBI" id="CHEBI:60240"/>
    </ligand>
</feature>
<gene>
    <name evidence="4" type="ORF">H9W90_06890</name>
</gene>